<dbReference type="InterPro" id="IPR000515">
    <property type="entry name" value="MetI-like"/>
</dbReference>
<dbReference type="CDD" id="cd06261">
    <property type="entry name" value="TM_PBP2"/>
    <property type="match status" value="1"/>
</dbReference>
<feature type="transmembrane region" description="Helical" evidence="7">
    <location>
        <begin position="236"/>
        <end position="253"/>
    </location>
</feature>
<comment type="similarity">
    <text evidence="7">Belongs to the binding-protein-dependent transport system permease family.</text>
</comment>
<dbReference type="GO" id="GO:0055085">
    <property type="term" value="P:transmembrane transport"/>
    <property type="evidence" value="ECO:0007669"/>
    <property type="project" value="InterPro"/>
</dbReference>
<feature type="transmembrane region" description="Helical" evidence="7">
    <location>
        <begin position="292"/>
        <end position="315"/>
    </location>
</feature>
<comment type="caution">
    <text evidence="10">The sequence shown here is derived from an EMBL/GenBank/DDBJ whole genome shotgun (WGS) entry which is preliminary data.</text>
</comment>
<evidence type="ECO:0000256" key="6">
    <source>
        <dbReference type="ARBA" id="ARBA00023136"/>
    </source>
</evidence>
<evidence type="ECO:0000256" key="4">
    <source>
        <dbReference type="ARBA" id="ARBA00022692"/>
    </source>
</evidence>
<evidence type="ECO:0000256" key="7">
    <source>
        <dbReference type="RuleBase" id="RU363032"/>
    </source>
</evidence>
<dbReference type="PANTHER" id="PTHR43005">
    <property type="entry name" value="BLR7065 PROTEIN"/>
    <property type="match status" value="1"/>
</dbReference>
<dbReference type="PANTHER" id="PTHR43005:SF1">
    <property type="entry name" value="SPERMIDINE_PUTRESCINE TRANSPORT SYSTEM PERMEASE PROTEIN"/>
    <property type="match status" value="1"/>
</dbReference>
<feature type="region of interest" description="Disordered" evidence="8">
    <location>
        <begin position="1"/>
        <end position="25"/>
    </location>
</feature>
<dbReference type="InterPro" id="IPR035906">
    <property type="entry name" value="MetI-like_sf"/>
</dbReference>
<dbReference type="Proteomes" id="UP000252770">
    <property type="component" value="Unassembled WGS sequence"/>
</dbReference>
<sequence>MTSTTTSTPPVASAPQEPRSTGAGARRRRLRDLRFALLMAAPALVVIVLLLGYPMGYALYVSGFDWNDKIPGDRPFVGLGNYVDLLGDGQVHRALGRTLLFAAVTVLGGVGMAVLLAVLLNVDFRGRTLARVLLLVPWAVPPVVNGIMWKLIFDGATGVVNAVGLGLGLFRERVQFLADPQLTMNVLIFAEMWKLLPFLTLLMLAGLQGIPANVYKAARIDGASPWQQFVRVTVPNLRGPILFALVVQTMWSLKVFDTIFVLTGGSGGPAEGTTTLSFLTYLVSFSNLDRGYGAAIAVASMVLVLAFALLWVLLLRDRHKEGVR</sequence>
<dbReference type="RefSeq" id="WP_114126671.1">
    <property type="nucleotide sequence ID" value="NZ_QOUI01000006.1"/>
</dbReference>
<keyword evidence="5 7" id="KW-1133">Transmembrane helix</keyword>
<evidence type="ECO:0000256" key="8">
    <source>
        <dbReference type="SAM" id="MobiDB-lite"/>
    </source>
</evidence>
<feature type="transmembrane region" description="Helical" evidence="7">
    <location>
        <begin position="99"/>
        <end position="120"/>
    </location>
</feature>
<feature type="transmembrane region" description="Helical" evidence="7">
    <location>
        <begin position="195"/>
        <end position="215"/>
    </location>
</feature>
<comment type="subcellular location">
    <subcellularLocation>
        <location evidence="1 7">Cell membrane</location>
        <topology evidence="1 7">Multi-pass membrane protein</topology>
    </subcellularLocation>
</comment>
<evidence type="ECO:0000256" key="5">
    <source>
        <dbReference type="ARBA" id="ARBA00022989"/>
    </source>
</evidence>
<dbReference type="PROSITE" id="PS50928">
    <property type="entry name" value="ABC_TM1"/>
    <property type="match status" value="1"/>
</dbReference>
<protein>
    <submittedName>
        <fullName evidence="10">Sugar ABC transporter permease</fullName>
    </submittedName>
</protein>
<feature type="domain" description="ABC transmembrane type-1" evidence="9">
    <location>
        <begin position="95"/>
        <end position="313"/>
    </location>
</feature>
<feature type="transmembrane region" description="Helical" evidence="7">
    <location>
        <begin position="35"/>
        <end position="60"/>
    </location>
</feature>
<accession>A0A367YTY2</accession>
<organism evidence="10 11">
    <name type="scientific">Desertihabitans brevis</name>
    <dbReference type="NCBI Taxonomy" id="2268447"/>
    <lineage>
        <taxon>Bacteria</taxon>
        <taxon>Bacillati</taxon>
        <taxon>Actinomycetota</taxon>
        <taxon>Actinomycetes</taxon>
        <taxon>Propionibacteriales</taxon>
        <taxon>Propionibacteriaceae</taxon>
        <taxon>Desertihabitans</taxon>
    </lineage>
</organism>
<evidence type="ECO:0000256" key="2">
    <source>
        <dbReference type="ARBA" id="ARBA00022448"/>
    </source>
</evidence>
<dbReference type="EMBL" id="QOUI01000006">
    <property type="protein sequence ID" value="RCK69353.1"/>
    <property type="molecule type" value="Genomic_DNA"/>
</dbReference>
<keyword evidence="6 7" id="KW-0472">Membrane</keyword>
<reference evidence="10 11" key="1">
    <citation type="submission" date="2018-07" db="EMBL/GenBank/DDBJ databases">
        <title>Desertimonas flava gen. nov. sp. nov.</title>
        <authorList>
            <person name="Liu S."/>
        </authorList>
    </citation>
    <scope>NUCLEOTIDE SEQUENCE [LARGE SCALE GENOMIC DNA]</scope>
    <source>
        <strain evidence="10 11">16Sb5-5</strain>
    </source>
</reference>
<proteinExistence type="inferred from homology"/>
<dbReference type="Pfam" id="PF00528">
    <property type="entry name" value="BPD_transp_1"/>
    <property type="match status" value="1"/>
</dbReference>
<evidence type="ECO:0000256" key="3">
    <source>
        <dbReference type="ARBA" id="ARBA00022475"/>
    </source>
</evidence>
<keyword evidence="4 7" id="KW-0812">Transmembrane</keyword>
<keyword evidence="3" id="KW-1003">Cell membrane</keyword>
<dbReference type="GO" id="GO:0005886">
    <property type="term" value="C:plasma membrane"/>
    <property type="evidence" value="ECO:0007669"/>
    <property type="project" value="UniProtKB-SubCell"/>
</dbReference>
<evidence type="ECO:0000313" key="11">
    <source>
        <dbReference type="Proteomes" id="UP000252770"/>
    </source>
</evidence>
<evidence type="ECO:0000256" key="1">
    <source>
        <dbReference type="ARBA" id="ARBA00004651"/>
    </source>
</evidence>
<keyword evidence="2 7" id="KW-0813">Transport</keyword>
<feature type="transmembrane region" description="Helical" evidence="7">
    <location>
        <begin position="132"/>
        <end position="152"/>
    </location>
</feature>
<evidence type="ECO:0000259" key="9">
    <source>
        <dbReference type="PROSITE" id="PS50928"/>
    </source>
</evidence>
<gene>
    <name evidence="10" type="ORF">DT076_10685</name>
</gene>
<dbReference type="Gene3D" id="1.10.3720.10">
    <property type="entry name" value="MetI-like"/>
    <property type="match status" value="1"/>
</dbReference>
<dbReference type="AlphaFoldDB" id="A0A367YTY2"/>
<name>A0A367YTY2_9ACTN</name>
<evidence type="ECO:0000313" key="10">
    <source>
        <dbReference type="EMBL" id="RCK69353.1"/>
    </source>
</evidence>
<keyword evidence="11" id="KW-1185">Reference proteome</keyword>
<dbReference type="SUPFAM" id="SSF161098">
    <property type="entry name" value="MetI-like"/>
    <property type="match status" value="1"/>
</dbReference>
<feature type="compositionally biased region" description="Low complexity" evidence="8">
    <location>
        <begin position="1"/>
        <end position="10"/>
    </location>
</feature>